<dbReference type="EMBL" id="CP011371">
    <property type="protein sequence ID" value="AKJ32187.1"/>
    <property type="molecule type" value="Genomic_DNA"/>
</dbReference>
<name>A0A0G3BRY5_9BURK</name>
<feature type="transmembrane region" description="Helical" evidence="1">
    <location>
        <begin position="6"/>
        <end position="24"/>
    </location>
</feature>
<dbReference type="STRING" id="413882.AAW51_5496"/>
<keyword evidence="3" id="KW-1185">Reference proteome</keyword>
<dbReference type="KEGG" id="pbh:AAW51_5496"/>
<keyword evidence="1" id="KW-0812">Transmembrane</keyword>
<proteinExistence type="predicted"/>
<dbReference type="Proteomes" id="UP000035352">
    <property type="component" value="Chromosome"/>
</dbReference>
<sequence>MTRDALLSMLMYFVIPIWFIAGIADWLCHRATRIEHTSGPKESLIHLLMFAQVGLPLAAALMFEINALLIALFIVMFLLHQATALWDVSYSVKLRPIPPIEQHVHSFLEMLPLMAMLMVFAMHWGQFLALFGQGDEAPRFVLELKDDPLPLHYVVGVLVAAALIEFAPFVEELIRGLRARARVGNRRTDAPRP</sequence>
<evidence type="ECO:0000313" key="3">
    <source>
        <dbReference type="Proteomes" id="UP000035352"/>
    </source>
</evidence>
<dbReference type="AlphaFoldDB" id="A0A0G3BRY5"/>
<keyword evidence="1" id="KW-0472">Membrane</keyword>
<feature type="transmembrane region" description="Helical" evidence="1">
    <location>
        <begin position="111"/>
        <end position="131"/>
    </location>
</feature>
<evidence type="ECO:0000313" key="2">
    <source>
        <dbReference type="EMBL" id="AKJ32187.1"/>
    </source>
</evidence>
<organism evidence="2 3">
    <name type="scientific">Caldimonas brevitalea</name>
    <dbReference type="NCBI Taxonomy" id="413882"/>
    <lineage>
        <taxon>Bacteria</taxon>
        <taxon>Pseudomonadati</taxon>
        <taxon>Pseudomonadota</taxon>
        <taxon>Betaproteobacteria</taxon>
        <taxon>Burkholderiales</taxon>
        <taxon>Sphaerotilaceae</taxon>
        <taxon>Caldimonas</taxon>
    </lineage>
</organism>
<evidence type="ECO:0000256" key="1">
    <source>
        <dbReference type="SAM" id="Phobius"/>
    </source>
</evidence>
<dbReference type="RefSeq" id="WP_053013959.1">
    <property type="nucleotide sequence ID" value="NZ_CP011371.1"/>
</dbReference>
<reference evidence="2 3" key="1">
    <citation type="submission" date="2015-05" db="EMBL/GenBank/DDBJ databases">
        <authorList>
            <person name="Tang B."/>
            <person name="Yu Y."/>
        </authorList>
    </citation>
    <scope>NUCLEOTIDE SEQUENCE [LARGE SCALE GENOMIC DNA]</scope>
    <source>
        <strain evidence="2 3">DSM 7029</strain>
    </source>
</reference>
<protein>
    <submittedName>
        <fullName evidence="2">Diguanylate cyclase</fullName>
    </submittedName>
</protein>
<feature type="transmembrane region" description="Helical" evidence="1">
    <location>
        <begin position="151"/>
        <end position="170"/>
    </location>
</feature>
<keyword evidence="1" id="KW-1133">Transmembrane helix</keyword>
<accession>A0A0G3BRY5</accession>
<gene>
    <name evidence="2" type="ORF">AAW51_5496</name>
</gene>
<dbReference type="PATRIC" id="fig|413882.6.peg.5746"/>